<dbReference type="OrthoDB" id="1569773at2759"/>
<protein>
    <recommendedName>
        <fullName evidence="7">START domain-containing protein</fullName>
    </recommendedName>
</protein>
<keyword evidence="2" id="KW-0238">DNA-binding</keyword>
<dbReference type="GO" id="GO:0008289">
    <property type="term" value="F:lipid binding"/>
    <property type="evidence" value="ECO:0007669"/>
    <property type="project" value="InterPro"/>
</dbReference>
<keyword evidence="1" id="KW-0805">Transcription regulation</keyword>
<dbReference type="InterPro" id="IPR002913">
    <property type="entry name" value="START_lipid-bd_dom"/>
</dbReference>
<feature type="region of interest" description="Disordered" evidence="6">
    <location>
        <begin position="1"/>
        <end position="21"/>
    </location>
</feature>
<dbReference type="PANTHER" id="PTHR45654">
    <property type="entry name" value="HOMEOBOX-LEUCINE ZIPPER PROTEIN MERISTEM L1"/>
    <property type="match status" value="1"/>
</dbReference>
<keyword evidence="5" id="KW-0539">Nucleus</keyword>
<comment type="caution">
    <text evidence="8">The sequence shown here is derived from an EMBL/GenBank/DDBJ whole genome shotgun (WGS) entry which is preliminary data.</text>
</comment>
<name>A0A8K0HIW7_9ROSA</name>
<dbReference type="Pfam" id="PF25797">
    <property type="entry name" value="PDF2_C"/>
    <property type="match status" value="1"/>
</dbReference>
<dbReference type="PROSITE" id="PS50848">
    <property type="entry name" value="START"/>
    <property type="match status" value="1"/>
</dbReference>
<keyword evidence="4" id="KW-0804">Transcription</keyword>
<evidence type="ECO:0000313" key="8">
    <source>
        <dbReference type="EMBL" id="KAF3453507.1"/>
    </source>
</evidence>
<dbReference type="PANTHER" id="PTHR45654:SF48">
    <property type="entry name" value="START DOMAIN-CONTAINING PROTEIN"/>
    <property type="match status" value="1"/>
</dbReference>
<evidence type="ECO:0000256" key="5">
    <source>
        <dbReference type="ARBA" id="ARBA00023242"/>
    </source>
</evidence>
<gene>
    <name evidence="8" type="ORF">FNV43_RR03947</name>
</gene>
<dbReference type="EMBL" id="VOIH02000002">
    <property type="protein sequence ID" value="KAF3453507.1"/>
    <property type="molecule type" value="Genomic_DNA"/>
</dbReference>
<evidence type="ECO:0000256" key="2">
    <source>
        <dbReference type="ARBA" id="ARBA00023125"/>
    </source>
</evidence>
<evidence type="ECO:0000256" key="6">
    <source>
        <dbReference type="SAM" id="MobiDB-lite"/>
    </source>
</evidence>
<accession>A0A8K0HIW7</accession>
<proteinExistence type="predicted"/>
<evidence type="ECO:0000313" key="9">
    <source>
        <dbReference type="Proteomes" id="UP000796880"/>
    </source>
</evidence>
<keyword evidence="9" id="KW-1185">Reference proteome</keyword>
<dbReference type="SMART" id="SM00234">
    <property type="entry name" value="START"/>
    <property type="match status" value="1"/>
</dbReference>
<dbReference type="CDD" id="cd08875">
    <property type="entry name" value="START_ArGLABRA2_like"/>
    <property type="match status" value="1"/>
</dbReference>
<keyword evidence="3" id="KW-0371">Homeobox</keyword>
<organism evidence="8 9">
    <name type="scientific">Rhamnella rubrinervis</name>
    <dbReference type="NCBI Taxonomy" id="2594499"/>
    <lineage>
        <taxon>Eukaryota</taxon>
        <taxon>Viridiplantae</taxon>
        <taxon>Streptophyta</taxon>
        <taxon>Embryophyta</taxon>
        <taxon>Tracheophyta</taxon>
        <taxon>Spermatophyta</taxon>
        <taxon>Magnoliopsida</taxon>
        <taxon>eudicotyledons</taxon>
        <taxon>Gunneridae</taxon>
        <taxon>Pentapetalae</taxon>
        <taxon>rosids</taxon>
        <taxon>fabids</taxon>
        <taxon>Rosales</taxon>
        <taxon>Rhamnaceae</taxon>
        <taxon>rhamnoid group</taxon>
        <taxon>Rhamneae</taxon>
        <taxon>Rhamnella</taxon>
    </lineage>
</organism>
<evidence type="ECO:0000256" key="3">
    <source>
        <dbReference type="ARBA" id="ARBA00023155"/>
    </source>
</evidence>
<dbReference type="Pfam" id="PF01852">
    <property type="entry name" value="START"/>
    <property type="match status" value="1"/>
</dbReference>
<feature type="domain" description="START" evidence="7">
    <location>
        <begin position="110"/>
        <end position="388"/>
    </location>
</feature>
<sequence length="651" mass="72495">MARTKRTMGDFVNSGEGSKTDHGLEVEHIENPMEASARRGESMDLGGQLGLELHRDQQGESILQYNEADARRVQSHQPSPAVDNMNLLDSKTCNNFHRASDLLMVVSANAEIYKIKISELAVHSMEELSQMARKGEPLWFVDTNRNTENLNEVEYMREFGHLNATMMDITRMVEVGELKALPNLDCNINSEPTINESHEYRQTVYPKELGSEPLHYEASRRICYIRMKPLYFVELLMDLEKWSSVFSNIVSSAMILKVMSSPGAVQGNYDGTLQVMTAEFHVPSPFIPTRESYFARYCKQLTYDTWGVVDVSLENLFQHPSVKFRRRPSGCLIRDMQNGLSEVIWVEHVEADNTLVPDIFRPLVTSGLAFSANRWIATVVRQSERFEALMAPRNTVTADDVIIRQAGRSSLLKLSDRMMRSFCGDISACSLNRWRTLSASGADYNLKVIARSSSVDEPGKPPGTTLVFATTLELPVPPMHLFNFLRDENSRTKWDILSHGRAIREQAYINNGDQNPGNRVSIMEVSAAPDKVEILYLQESCTDATGSYVVYAPIDASAMSTVLNGGNPDNVRILPSGFAILPDGLTDHVHAEDTSNGGYGSAGGSLLTIAFHIIDSASTLDNIPPESVDAIFKIMTDTAMTIKCCLISNNI</sequence>
<evidence type="ECO:0000256" key="1">
    <source>
        <dbReference type="ARBA" id="ARBA00023015"/>
    </source>
</evidence>
<dbReference type="SUPFAM" id="SSF55961">
    <property type="entry name" value="Bet v1-like"/>
    <property type="match status" value="2"/>
</dbReference>
<reference evidence="8" key="1">
    <citation type="submission" date="2020-03" db="EMBL/GenBank/DDBJ databases">
        <title>A high-quality chromosome-level genome assembly of a woody plant with both climbing and erect habits, Rhamnella rubrinervis.</title>
        <authorList>
            <person name="Lu Z."/>
            <person name="Yang Y."/>
            <person name="Zhu X."/>
            <person name="Sun Y."/>
        </authorList>
    </citation>
    <scope>NUCLEOTIDE SEQUENCE</scope>
    <source>
        <strain evidence="8">BYM</strain>
        <tissue evidence="8">Leaf</tissue>
    </source>
</reference>
<dbReference type="InterPro" id="IPR057993">
    <property type="entry name" value="HD-Zip_IV_C"/>
</dbReference>
<dbReference type="AlphaFoldDB" id="A0A8K0HIW7"/>
<dbReference type="Proteomes" id="UP000796880">
    <property type="component" value="Unassembled WGS sequence"/>
</dbReference>
<evidence type="ECO:0000256" key="4">
    <source>
        <dbReference type="ARBA" id="ARBA00023163"/>
    </source>
</evidence>
<dbReference type="InterPro" id="IPR042160">
    <property type="entry name" value="HD-Zip_IV"/>
</dbReference>
<evidence type="ECO:0000259" key="7">
    <source>
        <dbReference type="PROSITE" id="PS50848"/>
    </source>
</evidence>
<dbReference type="GO" id="GO:0003677">
    <property type="term" value="F:DNA binding"/>
    <property type="evidence" value="ECO:0007669"/>
    <property type="project" value="UniProtKB-KW"/>
</dbReference>